<evidence type="ECO:0000313" key="1">
    <source>
        <dbReference type="EMBL" id="EPS93320.1"/>
    </source>
</evidence>
<proteinExistence type="predicted"/>
<accession>S8EUH8</accession>
<name>S8EUH8_FOMSC</name>
<gene>
    <name evidence="1" type="ORF">FOMPIDRAFT_1170641</name>
</gene>
<dbReference type="EMBL" id="KE504283">
    <property type="protein sequence ID" value="EPS93320.1"/>
    <property type="molecule type" value="Genomic_DNA"/>
</dbReference>
<dbReference type="Proteomes" id="UP000015241">
    <property type="component" value="Unassembled WGS sequence"/>
</dbReference>
<keyword evidence="2" id="KW-1185">Reference proteome</keyword>
<dbReference type="HOGENOM" id="CLU_483997_0_0_1"/>
<sequence>MASASTTTAPGLSLSHLLDRPTWNLPQWHGPHADTDELNGVVDKLGDLDLSLALLQRYRNALRPIHRLAPDILLLIFDGIAEEEDGPLHPSYGSAPWVYLAHVCHRWREIALTCAALWTRLSTKYPEAALACLERSGDAPLSLIVSASATSAAATQVINAALPHVARLRHIYLPSIWMDDPDLREPLESILRDPAPALEALHVYKVGMDSDCFPLPVMFKGETPRLTTLRLAYAYPGLGSLTYTNLKRLFLKGKKRKPIAMEVSRLLEILAACPALEEFRTYKATFTSSSDTESLPPLHLDNLRVLDIARCSASVVADLFRRLAVPDCATRFHVWLERAADFTFRFGLPDNLEETGHLPGITRLHIEYTSANDVVAIHGTTRTSPFQIIAAIPQDSDMGEMPTVAGHLLLSIVRTLDLSVLEEFTISETYYHRAHLGFTRRRWIEVFERMPLLKELHIRIDSINDAGFSRAILAALGTPGEVTGRLLCPSLEVLTMTNDKTWSTLQCYLLGQLRAQHGHPIKRLSMRLPCYENFEDIEETDLPGLRQIIETVDLDPPPVMKVQFPELSW</sequence>
<reference evidence="1 2" key="1">
    <citation type="journal article" date="2012" name="Science">
        <title>The Paleozoic origin of enzymatic lignin decomposition reconstructed from 31 fungal genomes.</title>
        <authorList>
            <person name="Floudas D."/>
            <person name="Binder M."/>
            <person name="Riley R."/>
            <person name="Barry K."/>
            <person name="Blanchette R.A."/>
            <person name="Henrissat B."/>
            <person name="Martinez A.T."/>
            <person name="Otillar R."/>
            <person name="Spatafora J.W."/>
            <person name="Yadav J.S."/>
            <person name="Aerts A."/>
            <person name="Benoit I."/>
            <person name="Boyd A."/>
            <person name="Carlson A."/>
            <person name="Copeland A."/>
            <person name="Coutinho P.M."/>
            <person name="de Vries R.P."/>
            <person name="Ferreira P."/>
            <person name="Findley K."/>
            <person name="Foster B."/>
            <person name="Gaskell J."/>
            <person name="Glotzer D."/>
            <person name="Gorecki P."/>
            <person name="Heitman J."/>
            <person name="Hesse C."/>
            <person name="Hori C."/>
            <person name="Igarashi K."/>
            <person name="Jurgens J.A."/>
            <person name="Kallen N."/>
            <person name="Kersten P."/>
            <person name="Kohler A."/>
            <person name="Kuees U."/>
            <person name="Kumar T.K.A."/>
            <person name="Kuo A."/>
            <person name="LaButti K."/>
            <person name="Larrondo L.F."/>
            <person name="Lindquist E."/>
            <person name="Ling A."/>
            <person name="Lombard V."/>
            <person name="Lucas S."/>
            <person name="Lundell T."/>
            <person name="Martin R."/>
            <person name="McLaughlin D.J."/>
            <person name="Morgenstern I."/>
            <person name="Morin E."/>
            <person name="Murat C."/>
            <person name="Nagy L.G."/>
            <person name="Nolan M."/>
            <person name="Ohm R.A."/>
            <person name="Patyshakuliyeva A."/>
            <person name="Rokas A."/>
            <person name="Ruiz-Duenas F.J."/>
            <person name="Sabat G."/>
            <person name="Salamov A."/>
            <person name="Samejima M."/>
            <person name="Schmutz J."/>
            <person name="Slot J.C."/>
            <person name="St John F."/>
            <person name="Stenlid J."/>
            <person name="Sun H."/>
            <person name="Sun S."/>
            <person name="Syed K."/>
            <person name="Tsang A."/>
            <person name="Wiebenga A."/>
            <person name="Young D."/>
            <person name="Pisabarro A."/>
            <person name="Eastwood D.C."/>
            <person name="Martin F."/>
            <person name="Cullen D."/>
            <person name="Grigoriev I.V."/>
            <person name="Hibbett D.S."/>
        </authorList>
    </citation>
    <scope>NUCLEOTIDE SEQUENCE</scope>
    <source>
        <strain evidence="2">FP-58527</strain>
    </source>
</reference>
<evidence type="ECO:0000313" key="2">
    <source>
        <dbReference type="Proteomes" id="UP000015241"/>
    </source>
</evidence>
<dbReference type="Gene3D" id="3.80.10.10">
    <property type="entry name" value="Ribonuclease Inhibitor"/>
    <property type="match status" value="1"/>
</dbReference>
<dbReference type="SUPFAM" id="SSF52047">
    <property type="entry name" value="RNI-like"/>
    <property type="match status" value="1"/>
</dbReference>
<dbReference type="OrthoDB" id="2777543at2759"/>
<dbReference type="InterPro" id="IPR032675">
    <property type="entry name" value="LRR_dom_sf"/>
</dbReference>
<dbReference type="STRING" id="743788.S8EUH8"/>
<dbReference type="PANTHER" id="PTHR38926:SF5">
    <property type="entry name" value="F-BOX AND LEUCINE-RICH REPEAT PROTEIN 6"/>
    <property type="match status" value="1"/>
</dbReference>
<organism evidence="1 2">
    <name type="scientific">Fomitopsis schrenkii</name>
    <name type="common">Brown rot fungus</name>
    <dbReference type="NCBI Taxonomy" id="2126942"/>
    <lineage>
        <taxon>Eukaryota</taxon>
        <taxon>Fungi</taxon>
        <taxon>Dikarya</taxon>
        <taxon>Basidiomycota</taxon>
        <taxon>Agaricomycotina</taxon>
        <taxon>Agaricomycetes</taxon>
        <taxon>Polyporales</taxon>
        <taxon>Fomitopsis</taxon>
    </lineage>
</organism>
<dbReference type="AlphaFoldDB" id="S8EUH8"/>
<dbReference type="InParanoid" id="S8EUH8"/>
<protein>
    <submittedName>
        <fullName evidence="1">Uncharacterized protein</fullName>
    </submittedName>
</protein>
<dbReference type="PANTHER" id="PTHR38926">
    <property type="entry name" value="F-BOX DOMAIN CONTAINING PROTEIN, EXPRESSED"/>
    <property type="match status" value="1"/>
</dbReference>